<dbReference type="SUPFAM" id="SSF53756">
    <property type="entry name" value="UDP-Glycosyltransferase/glycogen phosphorylase"/>
    <property type="match status" value="1"/>
</dbReference>
<evidence type="ECO:0000256" key="11">
    <source>
        <dbReference type="SAM" id="Phobius"/>
    </source>
</evidence>
<evidence type="ECO:0000256" key="8">
    <source>
        <dbReference type="ARBA" id="ARBA00022989"/>
    </source>
</evidence>
<keyword evidence="12" id="KW-1185">Reference proteome</keyword>
<keyword evidence="5" id="KW-0808">Transferase</keyword>
<dbReference type="InterPro" id="IPR050271">
    <property type="entry name" value="UDP-glycosyltransferase"/>
</dbReference>
<dbReference type="CDD" id="cd03784">
    <property type="entry name" value="GT1_Gtf-like"/>
    <property type="match status" value="1"/>
</dbReference>
<dbReference type="Pfam" id="PF00201">
    <property type="entry name" value="UDPGT"/>
    <property type="match status" value="1"/>
</dbReference>
<dbReference type="Gene3D" id="3.40.50.2000">
    <property type="entry name" value="Glycogen Phosphorylase B"/>
    <property type="match status" value="1"/>
</dbReference>
<dbReference type="AlphaFoldDB" id="A0A0K0DC52"/>
<dbReference type="GO" id="GO:0016020">
    <property type="term" value="C:membrane"/>
    <property type="evidence" value="ECO:0007669"/>
    <property type="project" value="UniProtKB-SubCell"/>
</dbReference>
<evidence type="ECO:0000256" key="4">
    <source>
        <dbReference type="ARBA" id="ARBA00022676"/>
    </source>
</evidence>
<reference evidence="12" key="1">
    <citation type="submission" date="2012-09" db="EMBL/GenBank/DDBJ databases">
        <authorList>
            <person name="Martin A.A."/>
        </authorList>
    </citation>
    <scope>NUCLEOTIDE SEQUENCE</scope>
</reference>
<reference evidence="13" key="2">
    <citation type="submission" date="2017-02" db="UniProtKB">
        <authorList>
            <consortium name="WormBaseParasite"/>
        </authorList>
    </citation>
    <scope>IDENTIFICATION</scope>
</reference>
<dbReference type="PANTHER" id="PTHR48043:SF145">
    <property type="entry name" value="FI06409P-RELATED"/>
    <property type="match status" value="1"/>
</dbReference>
<dbReference type="FunFam" id="3.40.50.2000:FF:000038">
    <property type="entry name" value="UDP-GlucuronosylTransferase"/>
    <property type="match status" value="1"/>
</dbReference>
<protein>
    <recommendedName>
        <fullName evidence="3">glucuronosyltransferase</fullName>
        <ecNumber evidence="3">2.4.1.17</ecNumber>
    </recommendedName>
</protein>
<evidence type="ECO:0000256" key="7">
    <source>
        <dbReference type="ARBA" id="ARBA00022729"/>
    </source>
</evidence>
<keyword evidence="6 11" id="KW-0812">Transmembrane</keyword>
<comment type="similarity">
    <text evidence="2">Belongs to the UDP-glycosyltransferase family.</text>
</comment>
<evidence type="ECO:0000313" key="12">
    <source>
        <dbReference type="Proteomes" id="UP000035642"/>
    </source>
</evidence>
<evidence type="ECO:0000256" key="1">
    <source>
        <dbReference type="ARBA" id="ARBA00004167"/>
    </source>
</evidence>
<dbReference type="PANTHER" id="PTHR48043">
    <property type="entry name" value="EG:EG0003.4 PROTEIN-RELATED"/>
    <property type="match status" value="1"/>
</dbReference>
<keyword evidence="9 11" id="KW-0472">Membrane</keyword>
<comment type="subcellular location">
    <subcellularLocation>
        <location evidence="1">Membrane</location>
        <topology evidence="1">Single-pass membrane protein</topology>
    </subcellularLocation>
</comment>
<keyword evidence="7" id="KW-0732">Signal</keyword>
<comment type="catalytic activity">
    <reaction evidence="10">
        <text>glucuronate acceptor + UDP-alpha-D-glucuronate = acceptor beta-D-glucuronoside + UDP + H(+)</text>
        <dbReference type="Rhea" id="RHEA:21032"/>
        <dbReference type="ChEBI" id="CHEBI:15378"/>
        <dbReference type="ChEBI" id="CHEBI:58052"/>
        <dbReference type="ChEBI" id="CHEBI:58223"/>
        <dbReference type="ChEBI" id="CHEBI:132367"/>
        <dbReference type="ChEBI" id="CHEBI:132368"/>
        <dbReference type="EC" id="2.4.1.17"/>
    </reaction>
</comment>
<dbReference type="STRING" id="6313.A0A0K0DC52"/>
<proteinExistence type="inferred from homology"/>
<evidence type="ECO:0000313" key="13">
    <source>
        <dbReference type="WBParaSite" id="ACAC_0000810101-mRNA-1"/>
    </source>
</evidence>
<evidence type="ECO:0000256" key="6">
    <source>
        <dbReference type="ARBA" id="ARBA00022692"/>
    </source>
</evidence>
<dbReference type="WBParaSite" id="ACAC_0000810101-mRNA-1">
    <property type="protein sequence ID" value="ACAC_0000810101-mRNA-1"/>
    <property type="gene ID" value="ACAC_0000810101"/>
</dbReference>
<name>A0A0K0DC52_ANGCA</name>
<evidence type="ECO:0000256" key="5">
    <source>
        <dbReference type="ARBA" id="ARBA00022679"/>
    </source>
</evidence>
<organism evidence="12 13">
    <name type="scientific">Angiostrongylus cantonensis</name>
    <name type="common">Rat lungworm</name>
    <dbReference type="NCBI Taxonomy" id="6313"/>
    <lineage>
        <taxon>Eukaryota</taxon>
        <taxon>Metazoa</taxon>
        <taxon>Ecdysozoa</taxon>
        <taxon>Nematoda</taxon>
        <taxon>Chromadorea</taxon>
        <taxon>Rhabditida</taxon>
        <taxon>Rhabditina</taxon>
        <taxon>Rhabditomorpha</taxon>
        <taxon>Strongyloidea</taxon>
        <taxon>Metastrongylidae</taxon>
        <taxon>Angiostrongylus</taxon>
    </lineage>
</organism>
<dbReference type="EC" id="2.4.1.17" evidence="3"/>
<evidence type="ECO:0000256" key="10">
    <source>
        <dbReference type="ARBA" id="ARBA00047475"/>
    </source>
</evidence>
<accession>A0A0K0DC52</accession>
<keyword evidence="4" id="KW-0328">Glycosyltransferase</keyword>
<feature type="transmembrane region" description="Helical" evidence="11">
    <location>
        <begin position="218"/>
        <end position="241"/>
    </location>
</feature>
<dbReference type="InterPro" id="IPR002213">
    <property type="entry name" value="UDP_glucos_trans"/>
</dbReference>
<dbReference type="GO" id="GO:0015020">
    <property type="term" value="F:glucuronosyltransferase activity"/>
    <property type="evidence" value="ECO:0007669"/>
    <property type="project" value="UniProtKB-EC"/>
</dbReference>
<evidence type="ECO:0000256" key="9">
    <source>
        <dbReference type="ARBA" id="ARBA00023136"/>
    </source>
</evidence>
<dbReference type="Proteomes" id="UP000035642">
    <property type="component" value="Unassembled WGS sequence"/>
</dbReference>
<keyword evidence="8 11" id="KW-1133">Transmembrane helix</keyword>
<evidence type="ECO:0000256" key="3">
    <source>
        <dbReference type="ARBA" id="ARBA00012544"/>
    </source>
</evidence>
<evidence type="ECO:0000256" key="2">
    <source>
        <dbReference type="ARBA" id="ARBA00009995"/>
    </source>
</evidence>
<sequence>MENEIGGNCRDLFTLPFELCSHYCSYQVTYRAFICQITQFFYVNIMNAFSAFPNTTFIWKYEDEDDAVLFERHPNIVLMKWVPQTDLLADKRLSFFITHAGKNSVLEAMSFGKPMVAIPLFADQISNAKIMKRRGLGVVIDRRDLNCDSLEAAIRNVLADRKYARKSTTIARFLRDRPAAARAEISLWVKMVAEEGLMDHLVLQSRDMSLIHYYCLDVIIYLTFQIIFVVFIFFYTVRFILRQIFFSFRKEKVE</sequence>